<organism evidence="1 2">
    <name type="scientific">Bartonella doshiae</name>
    <dbReference type="NCBI Taxonomy" id="33044"/>
    <lineage>
        <taxon>Bacteria</taxon>
        <taxon>Pseudomonadati</taxon>
        <taxon>Pseudomonadota</taxon>
        <taxon>Alphaproteobacteria</taxon>
        <taxon>Hyphomicrobiales</taxon>
        <taxon>Bartonellaceae</taxon>
        <taxon>Bartonella</taxon>
    </lineage>
</organism>
<evidence type="ECO:0000313" key="2">
    <source>
        <dbReference type="Proteomes" id="UP000254950"/>
    </source>
</evidence>
<dbReference type="EMBL" id="UFTF01000001">
    <property type="protein sequence ID" value="SUV45747.1"/>
    <property type="molecule type" value="Genomic_DNA"/>
</dbReference>
<dbReference type="AlphaFoldDB" id="A0A380ZFM0"/>
<evidence type="ECO:0000313" key="1">
    <source>
        <dbReference type="EMBL" id="SUV45747.1"/>
    </source>
</evidence>
<dbReference type="STRING" id="33044.GCA_900005695_01314"/>
<dbReference type="RefSeq" id="WP_004856364.1">
    <property type="nucleotide sequence ID" value="NZ_CACVBH010000001.1"/>
</dbReference>
<name>A0A380ZFM0_BARDO</name>
<dbReference type="PROSITE" id="PS51257">
    <property type="entry name" value="PROKAR_LIPOPROTEIN"/>
    <property type="match status" value="1"/>
</dbReference>
<dbReference type="Proteomes" id="UP000254950">
    <property type="component" value="Unassembled WGS sequence"/>
</dbReference>
<gene>
    <name evidence="1" type="ORF">NCTC12862_01375</name>
</gene>
<dbReference type="Pfam" id="PF04390">
    <property type="entry name" value="LptE"/>
    <property type="match status" value="1"/>
</dbReference>
<accession>A0A380ZFM0</accession>
<dbReference type="OrthoDB" id="7678210at2"/>
<reference evidence="1 2" key="1">
    <citation type="submission" date="2018-06" db="EMBL/GenBank/DDBJ databases">
        <authorList>
            <consortium name="Pathogen Informatics"/>
            <person name="Doyle S."/>
        </authorList>
    </citation>
    <scope>NUCLEOTIDE SEQUENCE [LARGE SCALE GENOMIC DNA]</scope>
    <source>
        <strain evidence="1 2">NCTC12862</strain>
    </source>
</reference>
<protein>
    <submittedName>
        <fullName evidence="1">Predicted secreted (Periplasmic) protein (DUF2159)</fullName>
    </submittedName>
</protein>
<sequence>MSFFKSFILIILAGLCTFLSGCRIEPLYHEMSQISMTIDSASYGDAVSDGQLAGKNSVGLTAKLASIIIEEPVDRFGQMVRNHLLFLLNGKGIKPSAPAYQLALETSVMTRNSVHIEMGHESKRIRPTMGTVVGEASYRLRDMKNVPIAQGMGTIRASFERLHQEYATLQAEEDAKKRVAEELAEQIFMLISEDLVKH</sequence>
<dbReference type="GO" id="GO:0019867">
    <property type="term" value="C:outer membrane"/>
    <property type="evidence" value="ECO:0007669"/>
    <property type="project" value="InterPro"/>
</dbReference>
<dbReference type="InterPro" id="IPR007485">
    <property type="entry name" value="LPS_assembly_LptE"/>
</dbReference>
<dbReference type="GO" id="GO:0043165">
    <property type="term" value="P:Gram-negative-bacterium-type cell outer membrane assembly"/>
    <property type="evidence" value="ECO:0007669"/>
    <property type="project" value="InterPro"/>
</dbReference>
<dbReference type="Gene3D" id="3.30.160.150">
    <property type="entry name" value="Lipoprotein like domain"/>
    <property type="match status" value="1"/>
</dbReference>
<proteinExistence type="predicted"/>